<proteinExistence type="predicted"/>
<protein>
    <submittedName>
        <fullName evidence="1">Uncharacterized protein</fullName>
    </submittedName>
</protein>
<sequence length="218" mass="25310">MEDQRTPCLWFPIPARGKGSDFFLVHNWELARYSHDDFSKPVQGSEIKLQVEKELDNDNFSFVSGDIHPDGQTLVLESEDHVSFQKSATTYVFELVKSRNQELKPSCRLEADFCQRFLSISPATKNINFLHRNSWLSSLSLRDLNNQSPNYTYSQHLFVPNEFVASRNGSEAHFLATATDNIIFCLYDKLVIVKNWSRFIDRRECWIDDYRITEKGGS</sequence>
<dbReference type="EMBL" id="JADCTT010000009">
    <property type="protein sequence ID" value="KAF9748286.1"/>
    <property type="molecule type" value="Genomic_DNA"/>
</dbReference>
<dbReference type="Proteomes" id="UP000616885">
    <property type="component" value="Unassembled WGS sequence"/>
</dbReference>
<organism evidence="1 2">
    <name type="scientific">Bionectria ochroleuca</name>
    <name type="common">Gliocladium roseum</name>
    <dbReference type="NCBI Taxonomy" id="29856"/>
    <lineage>
        <taxon>Eukaryota</taxon>
        <taxon>Fungi</taxon>
        <taxon>Dikarya</taxon>
        <taxon>Ascomycota</taxon>
        <taxon>Pezizomycotina</taxon>
        <taxon>Sordariomycetes</taxon>
        <taxon>Hypocreomycetidae</taxon>
        <taxon>Hypocreales</taxon>
        <taxon>Bionectriaceae</taxon>
        <taxon>Clonostachys</taxon>
    </lineage>
</organism>
<reference evidence="1" key="1">
    <citation type="submission" date="2020-10" db="EMBL/GenBank/DDBJ databases">
        <title>High-Quality Genome Resource of Clonostachys rosea strain S41 by Oxford Nanopore Long-Read Sequencing.</title>
        <authorList>
            <person name="Wang H."/>
        </authorList>
    </citation>
    <scope>NUCLEOTIDE SEQUENCE</scope>
    <source>
        <strain evidence="1">S41</strain>
    </source>
</reference>
<evidence type="ECO:0000313" key="2">
    <source>
        <dbReference type="Proteomes" id="UP000616885"/>
    </source>
</evidence>
<comment type="caution">
    <text evidence="1">The sequence shown here is derived from an EMBL/GenBank/DDBJ whole genome shotgun (WGS) entry which is preliminary data.</text>
</comment>
<name>A0A8H7KD06_BIOOC</name>
<evidence type="ECO:0000313" key="1">
    <source>
        <dbReference type="EMBL" id="KAF9748286.1"/>
    </source>
</evidence>
<accession>A0A8H7KD06</accession>
<dbReference type="AlphaFoldDB" id="A0A8H7KD06"/>
<gene>
    <name evidence="1" type="ORF">IM811_017791</name>
</gene>